<proteinExistence type="inferred from homology"/>
<evidence type="ECO:0000256" key="1">
    <source>
        <dbReference type="ARBA" id="ARBA00001947"/>
    </source>
</evidence>
<dbReference type="AlphaFoldDB" id="A0A5C6EH03"/>
<name>A0A5C6EH03_9BACT</name>
<protein>
    <submittedName>
        <fullName evidence="4">Zinc carboxypeptidase</fullName>
    </submittedName>
</protein>
<organism evidence="4 5">
    <name type="scientific">Rubripirellula reticaptiva</name>
    <dbReference type="NCBI Taxonomy" id="2528013"/>
    <lineage>
        <taxon>Bacteria</taxon>
        <taxon>Pseudomonadati</taxon>
        <taxon>Planctomycetota</taxon>
        <taxon>Planctomycetia</taxon>
        <taxon>Pirellulales</taxon>
        <taxon>Pirellulaceae</taxon>
        <taxon>Rubripirellula</taxon>
    </lineage>
</organism>
<sequence length="425" mass="47882">MASPPAPATPAMLNAIMPGRKCARSFARKILTAIWIGYASISIAHADPNALSLVSTSFDSIDKNIRFEVDFPGGKIDRLIENGSDNFEIVIRPETDTSNDSAWYAFRVHSKTSLEIKVRIRYEGGSHRYAPKISHDRVEWTPANHLIVSRHPGGREVTLKLPVSDKPLWVASQELVNNKDIASWINDFDSKPFISNKEIGTSVNGRPIHSMTIGDPDASDSIFILSRQHPPEVTGTIGMMHFVETLCADTPLANQFRKLFQTSVVPIANPDGVAKGYWRANANGVDLNRDWLHFTQPETKAIHDELISLRDREDGRMWLFLDFHSTFNEVFYTAPIQNNLFPAGFTKDWLAAIDERMPSFDVLREEGHNAHRATSKAWVARELGIHAITYEFGDETDRERIRDIATQSAEEMMKLLIARKTDESK</sequence>
<evidence type="ECO:0000256" key="2">
    <source>
        <dbReference type="PROSITE-ProRule" id="PRU01379"/>
    </source>
</evidence>
<dbReference type="SMART" id="SM00631">
    <property type="entry name" value="Zn_pept"/>
    <property type="match status" value="1"/>
</dbReference>
<dbReference type="Proteomes" id="UP000317977">
    <property type="component" value="Unassembled WGS sequence"/>
</dbReference>
<gene>
    <name evidence="4" type="ORF">Poly59_46620</name>
</gene>
<feature type="active site" description="Proton donor/acceptor" evidence="2">
    <location>
        <position position="391"/>
    </location>
</feature>
<dbReference type="InterPro" id="IPR040626">
    <property type="entry name" value="Pepdidase_M14_N"/>
</dbReference>
<dbReference type="EMBL" id="SJPX01000005">
    <property type="protein sequence ID" value="TWU47820.1"/>
    <property type="molecule type" value="Genomic_DNA"/>
</dbReference>
<dbReference type="PANTHER" id="PTHR12756">
    <property type="entry name" value="CYTOSOLIC CARBOXYPEPTIDASE"/>
    <property type="match status" value="1"/>
</dbReference>
<dbReference type="Gene3D" id="2.60.40.3120">
    <property type="match status" value="1"/>
</dbReference>
<dbReference type="CDD" id="cd06237">
    <property type="entry name" value="M14_Nna1-like"/>
    <property type="match status" value="1"/>
</dbReference>
<keyword evidence="4" id="KW-0378">Hydrolase</keyword>
<comment type="cofactor">
    <cofactor evidence="1">
        <name>Zn(2+)</name>
        <dbReference type="ChEBI" id="CHEBI:29105"/>
    </cofactor>
</comment>
<comment type="similarity">
    <text evidence="2">Belongs to the peptidase M14 family.</text>
</comment>
<keyword evidence="5" id="KW-1185">Reference proteome</keyword>
<dbReference type="RefSeq" id="WP_246151851.1">
    <property type="nucleotide sequence ID" value="NZ_SJPX01000005.1"/>
</dbReference>
<dbReference type="GO" id="GO:0004181">
    <property type="term" value="F:metallocarboxypeptidase activity"/>
    <property type="evidence" value="ECO:0007669"/>
    <property type="project" value="InterPro"/>
</dbReference>
<reference evidence="4 5" key="1">
    <citation type="submission" date="2019-02" db="EMBL/GenBank/DDBJ databases">
        <title>Deep-cultivation of Planctomycetes and their phenomic and genomic characterization uncovers novel biology.</title>
        <authorList>
            <person name="Wiegand S."/>
            <person name="Jogler M."/>
            <person name="Boedeker C."/>
            <person name="Pinto D."/>
            <person name="Vollmers J."/>
            <person name="Rivas-Marin E."/>
            <person name="Kohn T."/>
            <person name="Peeters S.H."/>
            <person name="Heuer A."/>
            <person name="Rast P."/>
            <person name="Oberbeckmann S."/>
            <person name="Bunk B."/>
            <person name="Jeske O."/>
            <person name="Meyerdierks A."/>
            <person name="Storesund J.E."/>
            <person name="Kallscheuer N."/>
            <person name="Luecker S."/>
            <person name="Lage O.M."/>
            <person name="Pohl T."/>
            <person name="Merkel B.J."/>
            <person name="Hornburger P."/>
            <person name="Mueller R.-W."/>
            <person name="Bruemmer F."/>
            <person name="Labrenz M."/>
            <person name="Spormann A.M."/>
            <person name="Op Den Camp H."/>
            <person name="Overmann J."/>
            <person name="Amann R."/>
            <person name="Jetten M.S.M."/>
            <person name="Mascher T."/>
            <person name="Medema M.H."/>
            <person name="Devos D.P."/>
            <person name="Kaster A.-K."/>
            <person name="Ovreas L."/>
            <person name="Rohde M."/>
            <person name="Galperin M.Y."/>
            <person name="Jogler C."/>
        </authorList>
    </citation>
    <scope>NUCLEOTIDE SEQUENCE [LARGE SCALE GENOMIC DNA]</scope>
    <source>
        <strain evidence="4 5">Poly59</strain>
    </source>
</reference>
<dbReference type="GO" id="GO:0006508">
    <property type="term" value="P:proteolysis"/>
    <property type="evidence" value="ECO:0007669"/>
    <property type="project" value="InterPro"/>
</dbReference>
<evidence type="ECO:0000259" key="3">
    <source>
        <dbReference type="PROSITE" id="PS52035"/>
    </source>
</evidence>
<dbReference type="InterPro" id="IPR000834">
    <property type="entry name" value="Peptidase_M14"/>
</dbReference>
<dbReference type="InterPro" id="IPR050821">
    <property type="entry name" value="Cytosolic_carboxypeptidase"/>
</dbReference>
<evidence type="ECO:0000313" key="5">
    <source>
        <dbReference type="Proteomes" id="UP000317977"/>
    </source>
</evidence>
<dbReference type="PANTHER" id="PTHR12756:SF11">
    <property type="entry name" value="CYTOSOLIC CARBOXYPEPTIDASE 1"/>
    <property type="match status" value="1"/>
</dbReference>
<dbReference type="Pfam" id="PF00246">
    <property type="entry name" value="Peptidase_M14"/>
    <property type="match status" value="1"/>
</dbReference>
<dbReference type="Gene3D" id="3.40.630.10">
    <property type="entry name" value="Zn peptidases"/>
    <property type="match status" value="1"/>
</dbReference>
<dbReference type="PROSITE" id="PS52035">
    <property type="entry name" value="PEPTIDASE_M14"/>
    <property type="match status" value="1"/>
</dbReference>
<comment type="caution">
    <text evidence="4">The sequence shown here is derived from an EMBL/GenBank/DDBJ whole genome shotgun (WGS) entry which is preliminary data.</text>
</comment>
<keyword evidence="4" id="KW-0121">Carboxypeptidase</keyword>
<dbReference type="GO" id="GO:0008270">
    <property type="term" value="F:zinc ion binding"/>
    <property type="evidence" value="ECO:0007669"/>
    <property type="project" value="InterPro"/>
</dbReference>
<dbReference type="Pfam" id="PF18027">
    <property type="entry name" value="Pepdidase_M14_N"/>
    <property type="match status" value="1"/>
</dbReference>
<feature type="domain" description="Peptidase M14" evidence="3">
    <location>
        <begin position="174"/>
        <end position="419"/>
    </location>
</feature>
<evidence type="ECO:0000313" key="4">
    <source>
        <dbReference type="EMBL" id="TWU47820.1"/>
    </source>
</evidence>
<keyword evidence="4" id="KW-0645">Protease</keyword>
<dbReference type="SUPFAM" id="SSF53187">
    <property type="entry name" value="Zn-dependent exopeptidases"/>
    <property type="match status" value="1"/>
</dbReference>
<accession>A0A5C6EH03</accession>